<keyword evidence="11 13" id="KW-0472">Membrane</keyword>
<dbReference type="InterPro" id="IPR048279">
    <property type="entry name" value="MdtK-like"/>
</dbReference>
<organism evidence="14 15">
    <name type="scientific">Virgibacillus tibetensis</name>
    <dbReference type="NCBI Taxonomy" id="3042313"/>
    <lineage>
        <taxon>Bacteria</taxon>
        <taxon>Bacillati</taxon>
        <taxon>Bacillota</taxon>
        <taxon>Bacilli</taxon>
        <taxon>Bacillales</taxon>
        <taxon>Bacillaceae</taxon>
        <taxon>Virgibacillus</taxon>
    </lineage>
</organism>
<feature type="transmembrane region" description="Helical" evidence="13">
    <location>
        <begin position="164"/>
        <end position="187"/>
    </location>
</feature>
<dbReference type="PANTHER" id="PTHR43298:SF2">
    <property type="entry name" value="FMN_FAD EXPORTER YEEO-RELATED"/>
    <property type="match status" value="1"/>
</dbReference>
<evidence type="ECO:0000256" key="8">
    <source>
        <dbReference type="ARBA" id="ARBA00022692"/>
    </source>
</evidence>
<comment type="caution">
    <text evidence="14">The sequence shown here is derived from an EMBL/GenBank/DDBJ whole genome shotgun (WGS) entry which is preliminary data.</text>
</comment>
<evidence type="ECO:0000256" key="6">
    <source>
        <dbReference type="ARBA" id="ARBA00022449"/>
    </source>
</evidence>
<keyword evidence="9 13" id="KW-1133">Transmembrane helix</keyword>
<feature type="transmembrane region" description="Helical" evidence="13">
    <location>
        <begin position="356"/>
        <end position="378"/>
    </location>
</feature>
<proteinExistence type="inferred from homology"/>
<gene>
    <name evidence="14" type="ORF">QGM71_18250</name>
</gene>
<evidence type="ECO:0000256" key="4">
    <source>
        <dbReference type="ARBA" id="ARBA00020268"/>
    </source>
</evidence>
<feature type="transmembrane region" description="Helical" evidence="13">
    <location>
        <begin position="193"/>
        <end position="214"/>
    </location>
</feature>
<feature type="transmembrane region" description="Helical" evidence="13">
    <location>
        <begin position="12"/>
        <end position="34"/>
    </location>
</feature>
<feature type="transmembrane region" description="Helical" evidence="13">
    <location>
        <begin position="276"/>
        <end position="297"/>
    </location>
</feature>
<keyword evidence="5" id="KW-0813">Transport</keyword>
<evidence type="ECO:0000256" key="5">
    <source>
        <dbReference type="ARBA" id="ARBA00022448"/>
    </source>
</evidence>
<dbReference type="PANTHER" id="PTHR43298">
    <property type="entry name" value="MULTIDRUG RESISTANCE PROTEIN NORM-RELATED"/>
    <property type="match status" value="1"/>
</dbReference>
<dbReference type="InterPro" id="IPR002528">
    <property type="entry name" value="MATE_fam"/>
</dbReference>
<evidence type="ECO:0000256" key="13">
    <source>
        <dbReference type="SAM" id="Phobius"/>
    </source>
</evidence>
<evidence type="ECO:0000256" key="2">
    <source>
        <dbReference type="ARBA" id="ARBA00004651"/>
    </source>
</evidence>
<evidence type="ECO:0000313" key="15">
    <source>
        <dbReference type="Proteomes" id="UP001335737"/>
    </source>
</evidence>
<dbReference type="Pfam" id="PF01554">
    <property type="entry name" value="MatE"/>
    <property type="match status" value="2"/>
</dbReference>
<evidence type="ECO:0000256" key="10">
    <source>
        <dbReference type="ARBA" id="ARBA00023065"/>
    </source>
</evidence>
<feature type="transmembrane region" description="Helical" evidence="13">
    <location>
        <begin position="318"/>
        <end position="336"/>
    </location>
</feature>
<accession>A0ABU6KJY2</accession>
<reference evidence="14 15" key="1">
    <citation type="journal article" date="2024" name="Int. J. Syst. Evol. Microbiol.">
        <title>Virgibacillus tibetensis sp. nov., isolated from salt lake on the Tibetan Plateau of China.</title>
        <authorList>
            <person name="Phurbu D."/>
            <person name="Liu Z.-X."/>
            <person name="Wang R."/>
            <person name="Zheng Y.-Y."/>
            <person name="Liu H.-C."/>
            <person name="Zhou Y.-G."/>
            <person name="Yu Y.-J."/>
            <person name="Li A.-H."/>
        </authorList>
    </citation>
    <scope>NUCLEOTIDE SEQUENCE [LARGE SCALE GENOMIC DNA]</scope>
    <source>
        <strain evidence="14 15">C22-A2</strain>
    </source>
</reference>
<keyword evidence="10" id="KW-0406">Ion transport</keyword>
<comment type="subcellular location">
    <subcellularLocation>
        <location evidence="2">Cell membrane</location>
        <topology evidence="2">Multi-pass membrane protein</topology>
    </subcellularLocation>
</comment>
<evidence type="ECO:0000256" key="12">
    <source>
        <dbReference type="ARBA" id="ARBA00031636"/>
    </source>
</evidence>
<keyword evidence="8 13" id="KW-0812">Transmembrane</keyword>
<evidence type="ECO:0000313" key="14">
    <source>
        <dbReference type="EMBL" id="MEC5425426.1"/>
    </source>
</evidence>
<feature type="transmembrane region" description="Helical" evidence="13">
    <location>
        <begin position="134"/>
        <end position="152"/>
    </location>
</feature>
<feature type="transmembrane region" description="Helical" evidence="13">
    <location>
        <begin position="235"/>
        <end position="256"/>
    </location>
</feature>
<dbReference type="EMBL" id="JARZFX010000014">
    <property type="protein sequence ID" value="MEC5425426.1"/>
    <property type="molecule type" value="Genomic_DNA"/>
</dbReference>
<feature type="transmembrane region" description="Helical" evidence="13">
    <location>
        <begin position="54"/>
        <end position="75"/>
    </location>
</feature>
<name>A0ABU6KJY2_9BACI</name>
<evidence type="ECO:0000256" key="11">
    <source>
        <dbReference type="ARBA" id="ARBA00023136"/>
    </source>
</evidence>
<sequence>MQKSMNFLAGKIPHLIIKVTLPMILASLVTQIVQLTNIAFMGNVGDDEAYLRSLYIPFAFLIIALTEGIQISNQVSIARLKGEGKDEDIRLNINSFIILGIGISLIVLLLVVLFAPMIISYFQIPNHLEKRFMHFIYLMFLSSIFSVFFMVLTSSLRGIGKVNLSTLLVIFYALVNVGAVYYCSFVVKLGLLSIFYGNMLSTLILIVVTLMFLIRNKLLVFNRKYFKFYRKSIHYLKEVGIPISLSYIVIFVSSFFFNLIIKPFGPEAIAGFGVAYYIQTFSLVPSIAIGTALGIIMNHNIGAGKQYYPRVYNTFKTGSIYTFLFYLVISTILVFFREEIVSLMIKNESSIREAVLYLFIVAPSHLFMGLSLMTITILEQINKGVIAVLFNALYFITIIGVGWFLTLHYGESNYLYWTMTLTNGLGIIFVVAMGYIIRKEFISEVKIKRAANLS</sequence>
<keyword evidence="7" id="KW-1003">Cell membrane</keyword>
<keyword evidence="15" id="KW-1185">Reference proteome</keyword>
<comment type="similarity">
    <text evidence="3">Belongs to the multi antimicrobial extrusion (MATE) (TC 2.A.66.1) family.</text>
</comment>
<feature type="transmembrane region" description="Helical" evidence="13">
    <location>
        <begin position="96"/>
        <end position="122"/>
    </location>
</feature>
<protein>
    <recommendedName>
        <fullName evidence="4">Probable multidrug resistance protein NorM</fullName>
    </recommendedName>
    <alternativeName>
        <fullName evidence="12">Multidrug-efflux transporter</fullName>
    </alternativeName>
</protein>
<keyword evidence="6" id="KW-0050">Antiport</keyword>
<evidence type="ECO:0000256" key="3">
    <source>
        <dbReference type="ARBA" id="ARBA00010199"/>
    </source>
</evidence>
<feature type="transmembrane region" description="Helical" evidence="13">
    <location>
        <begin position="414"/>
        <end position="437"/>
    </location>
</feature>
<comment type="function">
    <text evidence="1">Multidrug efflux pump.</text>
</comment>
<dbReference type="RefSeq" id="WP_327608970.1">
    <property type="nucleotide sequence ID" value="NZ_JARZFX010000014.1"/>
</dbReference>
<evidence type="ECO:0000256" key="7">
    <source>
        <dbReference type="ARBA" id="ARBA00022475"/>
    </source>
</evidence>
<dbReference type="Proteomes" id="UP001335737">
    <property type="component" value="Unassembled WGS sequence"/>
</dbReference>
<dbReference type="PIRSF" id="PIRSF006603">
    <property type="entry name" value="DinF"/>
    <property type="match status" value="1"/>
</dbReference>
<dbReference type="InterPro" id="IPR050222">
    <property type="entry name" value="MATE_MdtK"/>
</dbReference>
<feature type="transmembrane region" description="Helical" evidence="13">
    <location>
        <begin position="385"/>
        <end position="408"/>
    </location>
</feature>
<evidence type="ECO:0000256" key="9">
    <source>
        <dbReference type="ARBA" id="ARBA00022989"/>
    </source>
</evidence>
<evidence type="ECO:0000256" key="1">
    <source>
        <dbReference type="ARBA" id="ARBA00003408"/>
    </source>
</evidence>